<dbReference type="InterPro" id="IPR025368">
    <property type="entry name" value="DUF4272"/>
</dbReference>
<keyword evidence="2" id="KW-1185">Reference proteome</keyword>
<protein>
    <submittedName>
        <fullName evidence="1">DUF4272 domain-containing protein</fullName>
    </submittedName>
</protein>
<proteinExistence type="predicted"/>
<name>A0ABY4HLA0_9FLAO</name>
<dbReference type="Pfam" id="PF14094">
    <property type="entry name" value="DUF4272"/>
    <property type="match status" value="1"/>
</dbReference>
<evidence type="ECO:0000313" key="1">
    <source>
        <dbReference type="EMBL" id="UOX32599.1"/>
    </source>
</evidence>
<dbReference type="Proteomes" id="UP000830454">
    <property type="component" value="Chromosome"/>
</dbReference>
<dbReference type="EMBL" id="CP090145">
    <property type="protein sequence ID" value="UOX32599.1"/>
    <property type="molecule type" value="Genomic_DNA"/>
</dbReference>
<gene>
    <name evidence="1" type="ORF">LXD69_11150</name>
</gene>
<organism evidence="1 2">
    <name type="scientific">Flavobacterium sediminilitoris</name>
    <dbReference type="NCBI Taxonomy" id="2024526"/>
    <lineage>
        <taxon>Bacteria</taxon>
        <taxon>Pseudomonadati</taxon>
        <taxon>Bacteroidota</taxon>
        <taxon>Flavobacteriia</taxon>
        <taxon>Flavobacteriales</taxon>
        <taxon>Flavobacteriaceae</taxon>
        <taxon>Flavobacterium</taxon>
    </lineage>
</organism>
<sequence>MICTFYSHQIGFKTILEIIKNTIPKAKIETKTENESTIAEITLKENLLKPAKKIRITYRERKEPSYQIPQISDSSLTDNLKGLYGYVSSLPTRNEAIKGFFLQKILTLNSEFSVEEIAGTINQLKSIIEEIANKFDTVIFTQPNTIISKSTSQHFLDKNLQLIIDTEGNCEIEKLDVSINSIYFDEEQNTVTDEQLERKNRNENTLTDYNIKINKNLPCIESEEETTIRSIKEIARRVSVLAVTNMVAFNTISSEEAIEYLKEYNLWEFVTPKEKDFLTDPTEEKKMYETWKCEAIYTLMWALKSFDTLAFPNELCDLNQIPYEQYPVGQDKDPNDFINNVIESRSVADLLDMADLYYRFDWACVDARINQQNIETIHPGIVYERHYALNWLINYMGQDWDNVSCDT</sequence>
<reference evidence="1" key="1">
    <citation type="submission" date="2021-12" db="EMBL/GenBank/DDBJ databases">
        <authorList>
            <person name="Cha I.-T."/>
            <person name="Lee K.-E."/>
            <person name="Park S.-J."/>
        </authorList>
    </citation>
    <scope>NUCLEOTIDE SEQUENCE</scope>
    <source>
        <strain evidence="1">YSM-43</strain>
    </source>
</reference>
<reference evidence="1" key="2">
    <citation type="submission" date="2022-04" db="EMBL/GenBank/DDBJ databases">
        <title>Complete Genome Sequence of Flavobacterium sediminilitoris YSM-43, Isolated from a Tidal Sediment.</title>
        <authorList>
            <person name="Lee P.A."/>
        </authorList>
    </citation>
    <scope>NUCLEOTIDE SEQUENCE</scope>
    <source>
        <strain evidence="1">YSM-43</strain>
    </source>
</reference>
<dbReference type="RefSeq" id="WP_246915426.1">
    <property type="nucleotide sequence ID" value="NZ_CP090145.1"/>
</dbReference>
<accession>A0ABY4HLA0</accession>
<evidence type="ECO:0000313" key="2">
    <source>
        <dbReference type="Proteomes" id="UP000830454"/>
    </source>
</evidence>